<keyword evidence="2" id="KW-0732">Signal</keyword>
<keyword evidence="4" id="KW-1185">Reference proteome</keyword>
<dbReference type="KEGG" id="psym:J1N51_05800"/>
<proteinExistence type="predicted"/>
<dbReference type="EMBL" id="CP072110">
    <property type="protein sequence ID" value="QTH64962.1"/>
    <property type="molecule type" value="Genomic_DNA"/>
</dbReference>
<dbReference type="RefSeq" id="WP_208832997.1">
    <property type="nucleotide sequence ID" value="NZ_CP072110.1"/>
</dbReference>
<feature type="signal peptide" evidence="2">
    <location>
        <begin position="1"/>
        <end position="24"/>
    </location>
</feature>
<dbReference type="AlphaFoldDB" id="A0A975HJ56"/>
<evidence type="ECO:0000313" key="4">
    <source>
        <dbReference type="Proteomes" id="UP000682739"/>
    </source>
</evidence>
<evidence type="ECO:0000313" key="3">
    <source>
        <dbReference type="EMBL" id="QTH64962.1"/>
    </source>
</evidence>
<accession>A0A975HJ56</accession>
<dbReference type="Proteomes" id="UP000682739">
    <property type="component" value="Chromosome"/>
</dbReference>
<name>A0A975HJ56_9GAMM</name>
<feature type="chain" id="PRO_5038136074" evidence="2">
    <location>
        <begin position="25"/>
        <end position="519"/>
    </location>
</feature>
<keyword evidence="1" id="KW-0812">Transmembrane</keyword>
<reference evidence="3" key="1">
    <citation type="submission" date="2021-03" db="EMBL/GenBank/DDBJ databases">
        <title>Description of Psychrosphaera ytuae sp. nov. isolated from deep sea sediment of South China Sea.</title>
        <authorList>
            <person name="Zhang J."/>
            <person name="Xu X.-D."/>
        </authorList>
    </citation>
    <scope>NUCLEOTIDE SEQUENCE</scope>
    <source>
        <strain evidence="3">MTZ26</strain>
    </source>
</reference>
<protein>
    <submittedName>
        <fullName evidence="3">Uncharacterized protein</fullName>
    </submittedName>
</protein>
<sequence length="519" mass="59283">MNVVRIKSILTLVLAGGVSWGTFASSLPTAQLDITSTEESYLASIDDMQLPEQDSEQDTKTEPPKAVVLVDQINQKDQAFTRKFESYPALIKYASMNLEVNPAQVADELIYALQDPELTQAEDFELRLLLAKTYIERRLIEKTTDKVKELHDVVEMPQQRLAVFKIQFELAKAKNDLSMAVQTLEDALEFAELSISENASKELEIERGNWYQKAASLYLEYGQFDKANDAIHQAIEIAERLEQLGAVIERRQFLAESASANDDQYLARLAHQRLVSELESKNLFLLANQQRIEWARLLISERIFVDADALLEKAFEFGQTMRNRSLQLESLTVLIDSQLKQFNDEYARELLTALDKLQKLPNAFGFDLTKQSKLRAEIIRLRSLMALRLGLHDQAFRVIYTGKPVDNEQRIQYALLKKQIVTAQGQWQKADTYQQVADFLIQKNKSDVLARHDAFLKFENAREKAALNAHLSHQNELINDLTVAVVKLKQRLSGALWLLVGALALCGFFYVTRRPKPKY</sequence>
<evidence type="ECO:0000256" key="1">
    <source>
        <dbReference type="SAM" id="Phobius"/>
    </source>
</evidence>
<evidence type="ECO:0000256" key="2">
    <source>
        <dbReference type="SAM" id="SignalP"/>
    </source>
</evidence>
<feature type="transmembrane region" description="Helical" evidence="1">
    <location>
        <begin position="494"/>
        <end position="512"/>
    </location>
</feature>
<gene>
    <name evidence="3" type="ORF">J1N51_05800</name>
</gene>
<keyword evidence="1" id="KW-1133">Transmembrane helix</keyword>
<keyword evidence="1" id="KW-0472">Membrane</keyword>
<organism evidence="3 4">
    <name type="scientific">Psychrosphaera ytuae</name>
    <dbReference type="NCBI Taxonomy" id="2820710"/>
    <lineage>
        <taxon>Bacteria</taxon>
        <taxon>Pseudomonadati</taxon>
        <taxon>Pseudomonadota</taxon>
        <taxon>Gammaproteobacteria</taxon>
        <taxon>Alteromonadales</taxon>
        <taxon>Pseudoalteromonadaceae</taxon>
        <taxon>Psychrosphaera</taxon>
    </lineage>
</organism>